<reference evidence="2" key="1">
    <citation type="journal article" date="2020" name="Nature">
        <title>Giant virus diversity and host interactions through global metagenomics.</title>
        <authorList>
            <person name="Schulz F."/>
            <person name="Roux S."/>
            <person name="Paez-Espino D."/>
            <person name="Jungbluth S."/>
            <person name="Walsh D.A."/>
            <person name="Denef V.J."/>
            <person name="McMahon K.D."/>
            <person name="Konstantinidis K.T."/>
            <person name="Eloe-Fadrosh E.A."/>
            <person name="Kyrpides N.C."/>
            <person name="Woyke T."/>
        </authorList>
    </citation>
    <scope>NUCLEOTIDE SEQUENCE</scope>
    <source>
        <strain evidence="2">GVMAG-S-ERX555943-30</strain>
    </source>
</reference>
<dbReference type="CDD" id="cd02947">
    <property type="entry name" value="TRX_family"/>
    <property type="match status" value="1"/>
</dbReference>
<dbReference type="EMBL" id="MN738751">
    <property type="protein sequence ID" value="QHS83251.1"/>
    <property type="molecule type" value="Genomic_DNA"/>
</dbReference>
<accession>A0A6C0AVE6</accession>
<protein>
    <recommendedName>
        <fullName evidence="1">Thioredoxin domain-containing protein</fullName>
    </recommendedName>
</protein>
<evidence type="ECO:0000259" key="1">
    <source>
        <dbReference type="Pfam" id="PF00085"/>
    </source>
</evidence>
<dbReference type="AlphaFoldDB" id="A0A6C0AVE6"/>
<dbReference type="SUPFAM" id="SSF52833">
    <property type="entry name" value="Thioredoxin-like"/>
    <property type="match status" value="1"/>
</dbReference>
<dbReference type="Pfam" id="PF00085">
    <property type="entry name" value="Thioredoxin"/>
    <property type="match status" value="1"/>
</dbReference>
<organism evidence="2">
    <name type="scientific">viral metagenome</name>
    <dbReference type="NCBI Taxonomy" id="1070528"/>
    <lineage>
        <taxon>unclassified sequences</taxon>
        <taxon>metagenomes</taxon>
        <taxon>organismal metagenomes</taxon>
    </lineage>
</organism>
<dbReference type="InterPro" id="IPR013766">
    <property type="entry name" value="Thioredoxin_domain"/>
</dbReference>
<name>A0A6C0AVE6_9ZZZZ</name>
<evidence type="ECO:0000313" key="2">
    <source>
        <dbReference type="EMBL" id="QHS83251.1"/>
    </source>
</evidence>
<feature type="domain" description="Thioredoxin" evidence="1">
    <location>
        <begin position="11"/>
        <end position="96"/>
    </location>
</feature>
<proteinExistence type="predicted"/>
<dbReference type="Gene3D" id="3.40.30.10">
    <property type="entry name" value="Glutaredoxin"/>
    <property type="match status" value="1"/>
</dbReference>
<dbReference type="InterPro" id="IPR036249">
    <property type="entry name" value="Thioredoxin-like_sf"/>
</dbReference>
<sequence>MPREIIRSFENRQRFLEALKENPGLIIIKFGAEWCGPCKQIEGFIHEKFSSLPENVQPVIIDVDDSIDVYAFLKAKKIVPHIPTLLCYVKGNDHYTPDDVVFGANEAHVGDFFDRCMELLD</sequence>